<evidence type="ECO:0000313" key="2">
    <source>
        <dbReference type="EMBL" id="KFF30788.1"/>
    </source>
</evidence>
<proteinExistence type="predicted"/>
<dbReference type="GO" id="GO:0015074">
    <property type="term" value="P:DNA integration"/>
    <property type="evidence" value="ECO:0007669"/>
    <property type="project" value="InterPro"/>
</dbReference>
<comment type="caution">
    <text evidence="2">The sequence shown here is derived from an EMBL/GenBank/DDBJ whole genome shotgun (WGS) entry which is preliminary data.</text>
</comment>
<dbReference type="EMBL" id="ATLK01000001">
    <property type="protein sequence ID" value="KFF30788.1"/>
    <property type="molecule type" value="Genomic_DNA"/>
</dbReference>
<organism evidence="2 3">
    <name type="scientific">Bifidobacterium bombi DSM 19703</name>
    <dbReference type="NCBI Taxonomy" id="1341695"/>
    <lineage>
        <taxon>Bacteria</taxon>
        <taxon>Bacillati</taxon>
        <taxon>Actinomycetota</taxon>
        <taxon>Actinomycetes</taxon>
        <taxon>Bifidobacteriales</taxon>
        <taxon>Bifidobacteriaceae</taxon>
        <taxon>Bifidobacterium</taxon>
    </lineage>
</organism>
<dbReference type="GO" id="GO:0003677">
    <property type="term" value="F:DNA binding"/>
    <property type="evidence" value="ECO:0007669"/>
    <property type="project" value="InterPro"/>
</dbReference>
<dbReference type="RefSeq" id="WP_152570170.1">
    <property type="nucleotide sequence ID" value="NZ_ATLK01000001.1"/>
</dbReference>
<protein>
    <submittedName>
        <fullName evidence="2">Putative phage integrase protein</fullName>
    </submittedName>
</protein>
<sequence>MTKTGQTRVVEMPNVMWPAFLQWSIRRNELMKSGQWHPKPGMENLVLTSETGRALRQQDDSKLWRGVLTEAQKDILESQRVTWTMAFNRHIAVTLLRDAGINENLVAAMMGHNIAIEDRHYYQSQLSAQAAATAQLHGEIQRYMQQHTAATALRDNDVPTDEWFNEEA</sequence>
<dbReference type="InterPro" id="IPR011010">
    <property type="entry name" value="DNA_brk_join_enz"/>
</dbReference>
<name>A0A080N1T6_9BIFI</name>
<dbReference type="GO" id="GO:0006310">
    <property type="term" value="P:DNA recombination"/>
    <property type="evidence" value="ECO:0007669"/>
    <property type="project" value="UniProtKB-KW"/>
</dbReference>
<accession>A0A080N1T6</accession>
<evidence type="ECO:0000313" key="3">
    <source>
        <dbReference type="Proteomes" id="UP000028730"/>
    </source>
</evidence>
<dbReference type="SUPFAM" id="SSF56349">
    <property type="entry name" value="DNA breaking-rejoining enzymes"/>
    <property type="match status" value="1"/>
</dbReference>
<dbReference type="AlphaFoldDB" id="A0A080N1T6"/>
<reference evidence="2 3" key="1">
    <citation type="journal article" date="2014" name="Appl. Environ. Microbiol.">
        <title>Genomic encyclopedia of type strains of the genus Bifidobacterium.</title>
        <authorList>
            <person name="Milani C."/>
            <person name="Lugli G.A."/>
            <person name="Duranti S."/>
            <person name="Turroni F."/>
            <person name="Bottacini F."/>
            <person name="Mangifesta M."/>
            <person name="Sanchez B."/>
            <person name="Viappiani A."/>
            <person name="Mancabelli L."/>
            <person name="Taminiau B."/>
            <person name="Delcenserie V."/>
            <person name="Barrangou R."/>
            <person name="Margolles A."/>
            <person name="van Sinderen D."/>
            <person name="Ventura M."/>
        </authorList>
    </citation>
    <scope>NUCLEOTIDE SEQUENCE [LARGE SCALE GENOMIC DNA]</scope>
    <source>
        <strain evidence="2 3">DSM 19703</strain>
    </source>
</reference>
<keyword evidence="3" id="KW-1185">Reference proteome</keyword>
<dbReference type="Gene3D" id="1.10.443.10">
    <property type="entry name" value="Intergrase catalytic core"/>
    <property type="match status" value="1"/>
</dbReference>
<gene>
    <name evidence="2" type="ORF">BBOMB_0099</name>
</gene>
<dbReference type="Proteomes" id="UP000028730">
    <property type="component" value="Unassembled WGS sequence"/>
</dbReference>
<keyword evidence="1" id="KW-0233">DNA recombination</keyword>
<evidence type="ECO:0000256" key="1">
    <source>
        <dbReference type="ARBA" id="ARBA00023172"/>
    </source>
</evidence>
<dbReference type="InterPro" id="IPR013762">
    <property type="entry name" value="Integrase-like_cat_sf"/>
</dbReference>